<sequence length="365" mass="41511">MSSALKELFPTVKRRPRTLHVERAERTSASFLRVLSSKDKARGIAKRLPEAFVHFGSGTIKNYEHLRRAVSYIARNGNITLEKADKSLLAGKADYDSELYKWKLSQTIPDQGGSLSHARRLILSMPAGTPEDKFKNACRKWANDTLSGYEFVLGFHTASTDQKTNQPHCHIIVSTIGKDGKRMHIDNQTRDAMREHFVACLKDFGIEATATRRWSRGKVLKGVPISEIHNERKFASSQERAKAHAIARKKERLRAKDKQIQSVISAFKEGRNIEDTPGITKIKKNREKLLQLVSKAIAELEQSGNSEDLKIAAGLKDYYKTLGPVESLSQRTLRELRETQRNNQKQADHIRRMQAMKKRKNGLER</sequence>
<proteinExistence type="predicted"/>
<evidence type="ECO:0000259" key="2">
    <source>
        <dbReference type="Pfam" id="PF03432"/>
    </source>
</evidence>
<evidence type="ECO:0000313" key="4">
    <source>
        <dbReference type="Proteomes" id="UP000005156"/>
    </source>
</evidence>
<accession>F3QN11</accession>
<dbReference type="RefSeq" id="WP_008864864.1">
    <property type="nucleotide sequence ID" value="NZ_GL883756.1"/>
</dbReference>
<dbReference type="InterPro" id="IPR005094">
    <property type="entry name" value="Endonuclease_MobA/VirD2"/>
</dbReference>
<dbReference type="OrthoDB" id="7173932at2"/>
<name>F3QN11_9BURK</name>
<dbReference type="Proteomes" id="UP000005156">
    <property type="component" value="Unassembled WGS sequence"/>
</dbReference>
<gene>
    <name evidence="3" type="ORF">HMPREF9439_02341</name>
</gene>
<evidence type="ECO:0000313" key="3">
    <source>
        <dbReference type="EMBL" id="EGG51138.1"/>
    </source>
</evidence>
<feature type="domain" description="MobA/VirD2-like nuclease" evidence="2">
    <location>
        <begin position="117"/>
        <end position="198"/>
    </location>
</feature>
<feature type="region of interest" description="Disordered" evidence="1">
    <location>
        <begin position="339"/>
        <end position="365"/>
    </location>
</feature>
<protein>
    <submittedName>
        <fullName evidence="3">Relaxase/mobilization nuclease domain protein</fullName>
    </submittedName>
</protein>
<dbReference type="GeneID" id="43349639"/>
<evidence type="ECO:0000256" key="1">
    <source>
        <dbReference type="SAM" id="MobiDB-lite"/>
    </source>
</evidence>
<comment type="caution">
    <text evidence="3">The sequence shown here is derived from an EMBL/GenBank/DDBJ whole genome shotgun (WGS) entry which is preliminary data.</text>
</comment>
<organism evidence="3 4">
    <name type="scientific">Parasutterella excrementihominis YIT 11859</name>
    <dbReference type="NCBI Taxonomy" id="762966"/>
    <lineage>
        <taxon>Bacteria</taxon>
        <taxon>Pseudomonadati</taxon>
        <taxon>Pseudomonadota</taxon>
        <taxon>Betaproteobacteria</taxon>
        <taxon>Burkholderiales</taxon>
        <taxon>Sutterellaceae</taxon>
        <taxon>Parasutterella</taxon>
    </lineage>
</organism>
<feature type="compositionally biased region" description="Basic residues" evidence="1">
    <location>
        <begin position="352"/>
        <end position="365"/>
    </location>
</feature>
<feature type="compositionally biased region" description="Basic and acidic residues" evidence="1">
    <location>
        <begin position="339"/>
        <end position="351"/>
    </location>
</feature>
<dbReference type="Pfam" id="PF03432">
    <property type="entry name" value="Relaxase"/>
    <property type="match status" value="1"/>
</dbReference>
<reference evidence="3 4" key="1">
    <citation type="submission" date="2011-02" db="EMBL/GenBank/DDBJ databases">
        <authorList>
            <person name="Weinstock G."/>
            <person name="Sodergren E."/>
            <person name="Clifton S."/>
            <person name="Fulton L."/>
            <person name="Fulton B."/>
            <person name="Courtney L."/>
            <person name="Fronick C."/>
            <person name="Harrison M."/>
            <person name="Strong C."/>
            <person name="Farmer C."/>
            <person name="Delahaunty K."/>
            <person name="Markovic C."/>
            <person name="Hall O."/>
            <person name="Minx P."/>
            <person name="Tomlinson C."/>
            <person name="Mitreva M."/>
            <person name="Hou S."/>
            <person name="Chen J."/>
            <person name="Wollam A."/>
            <person name="Pepin K.H."/>
            <person name="Johnson M."/>
            <person name="Bhonagiri V."/>
            <person name="Zhang X."/>
            <person name="Suruliraj S."/>
            <person name="Warren W."/>
            <person name="Chinwalla A."/>
            <person name="Mardis E.R."/>
            <person name="Wilson R.K."/>
        </authorList>
    </citation>
    <scope>NUCLEOTIDE SEQUENCE [LARGE SCALE GENOMIC DNA]</scope>
    <source>
        <strain evidence="3 4">YIT 11859</strain>
    </source>
</reference>
<dbReference type="AlphaFoldDB" id="F3QN11"/>
<dbReference type="eggNOG" id="COG3843">
    <property type="taxonomic scope" value="Bacteria"/>
</dbReference>
<keyword evidence="4" id="KW-1185">Reference proteome</keyword>
<dbReference type="EMBL" id="AFBP01000090">
    <property type="protein sequence ID" value="EGG51138.1"/>
    <property type="molecule type" value="Genomic_DNA"/>
</dbReference>
<dbReference type="HOGENOM" id="CLU_055617_0_0_4"/>